<evidence type="ECO:0000256" key="1">
    <source>
        <dbReference type="ARBA" id="ARBA00010918"/>
    </source>
</evidence>
<comment type="caution">
    <text evidence="3">The sequence shown here is derived from an EMBL/GenBank/DDBJ whole genome shotgun (WGS) entry which is preliminary data.</text>
</comment>
<evidence type="ECO:0000313" key="4">
    <source>
        <dbReference type="Proteomes" id="UP001162156"/>
    </source>
</evidence>
<dbReference type="Pfam" id="PF22248">
    <property type="entry name" value="ERMP1_C"/>
    <property type="match status" value="1"/>
</dbReference>
<organism evidence="3 4">
    <name type="scientific">Rhamnusium bicolor</name>
    <dbReference type="NCBI Taxonomy" id="1586634"/>
    <lineage>
        <taxon>Eukaryota</taxon>
        <taxon>Metazoa</taxon>
        <taxon>Ecdysozoa</taxon>
        <taxon>Arthropoda</taxon>
        <taxon>Hexapoda</taxon>
        <taxon>Insecta</taxon>
        <taxon>Pterygota</taxon>
        <taxon>Neoptera</taxon>
        <taxon>Endopterygota</taxon>
        <taxon>Coleoptera</taxon>
        <taxon>Polyphaga</taxon>
        <taxon>Cucujiformia</taxon>
        <taxon>Chrysomeloidea</taxon>
        <taxon>Cerambycidae</taxon>
        <taxon>Lepturinae</taxon>
        <taxon>Rhagiini</taxon>
        <taxon>Rhamnusium</taxon>
    </lineage>
</organism>
<reference evidence="3" key="1">
    <citation type="journal article" date="2023" name="Insect Mol. Biol.">
        <title>Genome sequencing provides insights into the evolution of gene families encoding plant cell wall-degrading enzymes in longhorned beetles.</title>
        <authorList>
            <person name="Shin N.R."/>
            <person name="Okamura Y."/>
            <person name="Kirsch R."/>
            <person name="Pauchet Y."/>
        </authorList>
    </citation>
    <scope>NUCLEOTIDE SEQUENCE</scope>
    <source>
        <strain evidence="3">RBIC_L_NR</strain>
    </source>
</reference>
<proteinExistence type="inferred from homology"/>
<evidence type="ECO:0000313" key="3">
    <source>
        <dbReference type="EMBL" id="KAJ8939085.1"/>
    </source>
</evidence>
<feature type="domain" description="Endoplasmic reticulum metallopeptidase 1-like C-terminal" evidence="2">
    <location>
        <begin position="2"/>
        <end position="178"/>
    </location>
</feature>
<protein>
    <recommendedName>
        <fullName evidence="2">Endoplasmic reticulum metallopeptidase 1-like C-terminal domain-containing protein</fullName>
    </recommendedName>
</protein>
<comment type="similarity">
    <text evidence="1">Belongs to the peptidase M28 family.</text>
</comment>
<keyword evidence="4" id="KW-1185">Reference proteome</keyword>
<dbReference type="AlphaFoldDB" id="A0AAV8XK74"/>
<dbReference type="EMBL" id="JANEYF010003120">
    <property type="protein sequence ID" value="KAJ8939085.1"/>
    <property type="molecule type" value="Genomic_DNA"/>
</dbReference>
<sequence>MTKAELVTQDCEDHLYCGLPYLVPVLTMIWKTHWLPGPAPKLLVPAKMQVISREKINEGERITMRIEGPAHIGVMISPVSGVQLEKWSLKTHKLLAGPLWNGRDTYFIYYAYGLDPVPLVFSMDFKIPPNHSGPVMDFAVNSHYLFGPGKTSEDLNNLINQFPSWTAVTFWTASYESWIL</sequence>
<name>A0AAV8XK74_9CUCU</name>
<dbReference type="InterPro" id="IPR053973">
    <property type="entry name" value="ERMP1-like_C"/>
</dbReference>
<gene>
    <name evidence="3" type="ORF">NQ314_011239</name>
</gene>
<accession>A0AAV8XK74</accession>
<evidence type="ECO:0000259" key="2">
    <source>
        <dbReference type="Pfam" id="PF22248"/>
    </source>
</evidence>
<dbReference type="Proteomes" id="UP001162156">
    <property type="component" value="Unassembled WGS sequence"/>
</dbReference>